<proteinExistence type="inferred from homology"/>
<dbReference type="Proteomes" id="UP000494256">
    <property type="component" value="Unassembled WGS sequence"/>
</dbReference>
<evidence type="ECO:0000256" key="2">
    <source>
        <dbReference type="ARBA" id="ARBA00022692"/>
    </source>
</evidence>
<feature type="transmembrane region" description="Helical" evidence="6">
    <location>
        <begin position="201"/>
        <end position="221"/>
    </location>
</feature>
<reference evidence="7 8" key="1">
    <citation type="submission" date="2020-04" db="EMBL/GenBank/DDBJ databases">
        <authorList>
            <person name="Wallbank WR R."/>
            <person name="Pardo Diaz C."/>
            <person name="Kozak K."/>
            <person name="Martin S."/>
            <person name="Jiggins C."/>
            <person name="Moest M."/>
            <person name="Warren A I."/>
            <person name="Byers J.R.P. K."/>
            <person name="Montejo-Kovacevich G."/>
            <person name="Yen C E."/>
        </authorList>
    </citation>
    <scope>NUCLEOTIDE SEQUENCE [LARGE SCALE GENOMIC DNA]</scope>
</reference>
<feature type="transmembrane region" description="Helical" evidence="6">
    <location>
        <begin position="294"/>
        <end position="313"/>
    </location>
</feature>
<evidence type="ECO:0000256" key="3">
    <source>
        <dbReference type="ARBA" id="ARBA00022989"/>
    </source>
</evidence>
<evidence type="ECO:0000313" key="8">
    <source>
        <dbReference type="Proteomes" id="UP000494256"/>
    </source>
</evidence>
<evidence type="ECO:0000256" key="4">
    <source>
        <dbReference type="ARBA" id="ARBA00023136"/>
    </source>
</evidence>
<feature type="transmembrane region" description="Helical" evidence="6">
    <location>
        <begin position="171"/>
        <end position="195"/>
    </location>
</feature>
<sequence>MKSNLNSIENAIHFSVWSIACLYSLYELIRAQTDVLGGFNNLEYPLRDLNSGWRFIRRLKDESDVEWSTWKYLIRTTCESDEEVFVMLYAVAWVEIRCITFCLDYVDKVEKLEFAENEKYVELSASKQFVNMFSYVLYLPVLFVGPIIDYEAFENSFQVQNQNLRDRLKRFIWNMALYAIYTLLLEFAFHYIYFIAMQSNLKVITLLPSSALCGGGLWMGLEFHLKYVISYGTTTSFARLDNIDPPPTPRCIARIHVYSQMWRYFDVGLYRFLFKYIYTPVYNTIKYYVTMNKMIYKLISSLVTFMFIFTWHGTDIGNLYFGLFKSPSLYNCAMAYIALYCCCHVAIALKNVPSRTDVKEIDSKTVFHLHID</sequence>
<dbReference type="GO" id="GO:0016409">
    <property type="term" value="F:palmitoyltransferase activity"/>
    <property type="evidence" value="ECO:0007669"/>
    <property type="project" value="TreeGrafter"/>
</dbReference>
<name>A0A8S0ZZM8_ARCPL</name>
<dbReference type="InterPro" id="IPR004299">
    <property type="entry name" value="MBOAT_fam"/>
</dbReference>
<dbReference type="GO" id="GO:0005783">
    <property type="term" value="C:endoplasmic reticulum"/>
    <property type="evidence" value="ECO:0007669"/>
    <property type="project" value="TreeGrafter"/>
</dbReference>
<dbReference type="AlphaFoldDB" id="A0A8S0ZZM8"/>
<dbReference type="PANTHER" id="PTHR13285:SF18">
    <property type="entry name" value="PROTEIN-CYSTEINE N-PALMITOYLTRANSFERASE RASP"/>
    <property type="match status" value="1"/>
</dbReference>
<evidence type="ECO:0000256" key="1">
    <source>
        <dbReference type="ARBA" id="ARBA00004141"/>
    </source>
</evidence>
<keyword evidence="4 6" id="KW-0472">Membrane</keyword>
<dbReference type="InterPro" id="IPR051085">
    <property type="entry name" value="MB_O-acyltransferase"/>
</dbReference>
<dbReference type="EMBL" id="CADEBD010000309">
    <property type="protein sequence ID" value="CAB3240812.1"/>
    <property type="molecule type" value="Genomic_DNA"/>
</dbReference>
<evidence type="ECO:0000313" key="7">
    <source>
        <dbReference type="EMBL" id="CAB3240812.1"/>
    </source>
</evidence>
<dbReference type="OrthoDB" id="6238402at2759"/>
<keyword evidence="3 6" id="KW-1133">Transmembrane helix</keyword>
<organism evidence="7 8">
    <name type="scientific">Arctia plantaginis</name>
    <name type="common">Wood tiger moth</name>
    <name type="synonym">Phalaena plantaginis</name>
    <dbReference type="NCBI Taxonomy" id="874455"/>
    <lineage>
        <taxon>Eukaryota</taxon>
        <taxon>Metazoa</taxon>
        <taxon>Ecdysozoa</taxon>
        <taxon>Arthropoda</taxon>
        <taxon>Hexapoda</taxon>
        <taxon>Insecta</taxon>
        <taxon>Pterygota</taxon>
        <taxon>Neoptera</taxon>
        <taxon>Endopterygota</taxon>
        <taxon>Lepidoptera</taxon>
        <taxon>Glossata</taxon>
        <taxon>Ditrysia</taxon>
        <taxon>Noctuoidea</taxon>
        <taxon>Erebidae</taxon>
        <taxon>Arctiinae</taxon>
        <taxon>Arctia</taxon>
    </lineage>
</organism>
<dbReference type="PROSITE" id="PS51257">
    <property type="entry name" value="PROKAR_LIPOPROTEIN"/>
    <property type="match status" value="1"/>
</dbReference>
<comment type="caution">
    <text evidence="7">The sequence shown here is derived from an EMBL/GenBank/DDBJ whole genome shotgun (WGS) entry which is preliminary data.</text>
</comment>
<comment type="subcellular location">
    <subcellularLocation>
        <location evidence="1">Membrane</location>
        <topology evidence="1">Multi-pass membrane protein</topology>
    </subcellularLocation>
</comment>
<accession>A0A8S0ZZM8</accession>
<dbReference type="PANTHER" id="PTHR13285">
    <property type="entry name" value="ACYLTRANSFERASE"/>
    <property type="match status" value="1"/>
</dbReference>
<evidence type="ECO:0008006" key="9">
    <source>
        <dbReference type="Google" id="ProtNLM"/>
    </source>
</evidence>
<dbReference type="GO" id="GO:0016020">
    <property type="term" value="C:membrane"/>
    <property type="evidence" value="ECO:0007669"/>
    <property type="project" value="UniProtKB-SubCell"/>
</dbReference>
<feature type="transmembrane region" description="Helical" evidence="6">
    <location>
        <begin position="328"/>
        <end position="349"/>
    </location>
</feature>
<evidence type="ECO:0000256" key="6">
    <source>
        <dbReference type="SAM" id="Phobius"/>
    </source>
</evidence>
<comment type="similarity">
    <text evidence="5">Belongs to the membrane-bound acyltransferase family. HHAT subfamily.</text>
</comment>
<protein>
    <recommendedName>
        <fullName evidence="9">Protein-cysteine N-palmitoyltransferase Rasp</fullName>
    </recommendedName>
</protein>
<gene>
    <name evidence="7" type="ORF">APLA_LOCUS9244</name>
</gene>
<dbReference type="Pfam" id="PF03062">
    <property type="entry name" value="MBOAT"/>
    <property type="match status" value="1"/>
</dbReference>
<keyword evidence="2 6" id="KW-0812">Transmembrane</keyword>
<evidence type="ECO:0000256" key="5">
    <source>
        <dbReference type="ARBA" id="ARBA00038268"/>
    </source>
</evidence>